<dbReference type="Pfam" id="PF14893">
    <property type="entry name" value="PNMA"/>
    <property type="match status" value="1"/>
</dbReference>
<evidence type="ECO:0000313" key="5">
    <source>
        <dbReference type="RefSeq" id="XP_026093968.1"/>
    </source>
</evidence>
<reference evidence="5 6" key="1">
    <citation type="submission" date="2025-04" db="UniProtKB">
        <authorList>
            <consortium name="RefSeq"/>
        </authorList>
    </citation>
    <scope>IDENTIFICATION</scope>
    <source>
        <strain evidence="5 6">Wakin</strain>
        <tissue evidence="5 6">Muscle</tissue>
    </source>
</reference>
<keyword evidence="1" id="KW-0863">Zinc-finger</keyword>
<keyword evidence="1" id="KW-0862">Zinc</keyword>
<feature type="compositionally biased region" description="Basic and acidic residues" evidence="2">
    <location>
        <begin position="576"/>
        <end position="586"/>
    </location>
</feature>
<evidence type="ECO:0000256" key="2">
    <source>
        <dbReference type="SAM" id="MobiDB-lite"/>
    </source>
</evidence>
<dbReference type="GeneID" id="113066307"/>
<keyword evidence="4" id="KW-1185">Reference proteome</keyword>
<dbReference type="KEGG" id="caua:113066307"/>
<dbReference type="InterPro" id="IPR048270">
    <property type="entry name" value="PNMA_C"/>
</dbReference>
<name>A0A6P6MBR2_CARAU</name>
<evidence type="ECO:0000313" key="6">
    <source>
        <dbReference type="RefSeq" id="XP_026093969.1"/>
    </source>
</evidence>
<sequence>MEIVKQENVNVENALLIEGLTLTEVDNEIEKYLQRFGSISKNLIIDDPESEFHRNAIVEYSHNSAIQKLLPLLPLTLGSLSDPAVTFRVRTLPSAYTKPTSRTATEGYLEELRAIAKESGRPFQSVLQEELEKIADTHSVNPPPATDAQDIENKNPTKSEITFVSPPVSRVTTEDVSVPTSLTFPVNIIDPPGVQRMVVEHIVKSDNTSQQTLIRLRAFSGKSPRPPNEPDFDTWRASVDFLLNDPSISDLHRTRKILDSLLPPAADVVKHVHPPALPAAYLEILESVYGSVEDGDELLAKFMSTCQNQSEKPSGYLHRLQVILSTTIRRNGIMETERDRYLLKQFCRGCWDNSLIADLQLEKREAHPPAFAELAVLIRTQEEKQASKEERMKKHLGLSKPSAGFPKLRVPSNQMLACPCDIPHSENSEMSLLRKQVVEIQAQVTALKQPPDQKNKKGFSEKVELTALKGMVEELSTQVAAVKESVAQSSKSSDLEESEICKLRSQVAELQAQSAIRQTPQTFYMQRPLDTVRNNDPRKSSLRTDRPRAWYCFSCGEDGHLAVNCENAANPAKVTEKRAKLREQQRAWDSQYGRPTQPLN</sequence>
<dbReference type="InterPro" id="IPR036875">
    <property type="entry name" value="Znf_CCHC_sf"/>
</dbReference>
<gene>
    <name evidence="5 6" type="primary">LOC113066307</name>
</gene>
<feature type="domain" description="CCHC-type" evidence="3">
    <location>
        <begin position="552"/>
        <end position="567"/>
    </location>
</feature>
<dbReference type="PROSITE" id="PS50158">
    <property type="entry name" value="ZF_CCHC"/>
    <property type="match status" value="1"/>
</dbReference>
<dbReference type="InterPro" id="IPR026523">
    <property type="entry name" value="PNMA"/>
</dbReference>
<dbReference type="InterPro" id="IPR001878">
    <property type="entry name" value="Znf_CCHC"/>
</dbReference>
<keyword evidence="1" id="KW-0479">Metal-binding</keyword>
<dbReference type="PANTHER" id="PTHR23095:SF53">
    <property type="entry name" value="ZINC FINGER CCHC DOMAIN-CONTAINING PROTEIN 12-LIKE"/>
    <property type="match status" value="1"/>
</dbReference>
<evidence type="ECO:0000259" key="3">
    <source>
        <dbReference type="PROSITE" id="PS50158"/>
    </source>
</evidence>
<dbReference type="RefSeq" id="XP_026093969.1">
    <property type="nucleotide sequence ID" value="XM_026238184.1"/>
</dbReference>
<dbReference type="SUPFAM" id="SSF57756">
    <property type="entry name" value="Retrovirus zinc finger-like domains"/>
    <property type="match status" value="1"/>
</dbReference>
<evidence type="ECO:0000313" key="4">
    <source>
        <dbReference type="Proteomes" id="UP000515129"/>
    </source>
</evidence>
<accession>A0A6P6MBR2</accession>
<proteinExistence type="predicted"/>
<dbReference type="GO" id="GO:0008270">
    <property type="term" value="F:zinc ion binding"/>
    <property type="evidence" value="ECO:0007669"/>
    <property type="project" value="UniProtKB-KW"/>
</dbReference>
<dbReference type="OrthoDB" id="115435at2759"/>
<dbReference type="RefSeq" id="XP_026093968.1">
    <property type="nucleotide sequence ID" value="XM_026238183.1"/>
</dbReference>
<dbReference type="Proteomes" id="UP000515129">
    <property type="component" value="Chromosome 49"/>
</dbReference>
<organism evidence="4 6">
    <name type="scientific">Carassius auratus</name>
    <name type="common">Goldfish</name>
    <dbReference type="NCBI Taxonomy" id="7957"/>
    <lineage>
        <taxon>Eukaryota</taxon>
        <taxon>Metazoa</taxon>
        <taxon>Chordata</taxon>
        <taxon>Craniata</taxon>
        <taxon>Vertebrata</taxon>
        <taxon>Euteleostomi</taxon>
        <taxon>Actinopterygii</taxon>
        <taxon>Neopterygii</taxon>
        <taxon>Teleostei</taxon>
        <taxon>Ostariophysi</taxon>
        <taxon>Cypriniformes</taxon>
        <taxon>Cyprinidae</taxon>
        <taxon>Cyprininae</taxon>
        <taxon>Carassius</taxon>
    </lineage>
</organism>
<dbReference type="PANTHER" id="PTHR23095">
    <property type="entry name" value="PARANEOPLASTIC ANTIGEN"/>
    <property type="match status" value="1"/>
</dbReference>
<evidence type="ECO:0000256" key="1">
    <source>
        <dbReference type="PROSITE-ProRule" id="PRU00047"/>
    </source>
</evidence>
<dbReference type="GO" id="GO:0003676">
    <property type="term" value="F:nucleic acid binding"/>
    <property type="evidence" value="ECO:0007669"/>
    <property type="project" value="InterPro"/>
</dbReference>
<protein>
    <submittedName>
        <fullName evidence="5 6">Uncharacterized protein LOC113066307</fullName>
    </submittedName>
</protein>
<feature type="region of interest" description="Disordered" evidence="2">
    <location>
        <begin position="576"/>
        <end position="600"/>
    </location>
</feature>
<dbReference type="AlphaFoldDB" id="A0A6P6MBR2"/>